<feature type="compositionally biased region" description="Polar residues" evidence="1">
    <location>
        <begin position="816"/>
        <end position="825"/>
    </location>
</feature>
<protein>
    <submittedName>
        <fullName evidence="3">Uncharacterized protein</fullName>
    </submittedName>
</protein>
<accession>A0AA36HJU3</accession>
<evidence type="ECO:0000313" key="4">
    <source>
        <dbReference type="Proteomes" id="UP001178507"/>
    </source>
</evidence>
<keyword evidence="2" id="KW-0732">Signal</keyword>
<dbReference type="AlphaFoldDB" id="A0AA36HJU3"/>
<evidence type="ECO:0000256" key="1">
    <source>
        <dbReference type="SAM" id="MobiDB-lite"/>
    </source>
</evidence>
<comment type="caution">
    <text evidence="3">The sequence shown here is derived from an EMBL/GenBank/DDBJ whole genome shotgun (WGS) entry which is preliminary data.</text>
</comment>
<feature type="signal peptide" evidence="2">
    <location>
        <begin position="1"/>
        <end position="26"/>
    </location>
</feature>
<feature type="region of interest" description="Disordered" evidence="1">
    <location>
        <begin position="436"/>
        <end position="464"/>
    </location>
</feature>
<keyword evidence="4" id="KW-1185">Reference proteome</keyword>
<proteinExistence type="predicted"/>
<dbReference type="Proteomes" id="UP001178507">
    <property type="component" value="Unassembled WGS sequence"/>
</dbReference>
<feature type="region of interest" description="Disordered" evidence="1">
    <location>
        <begin position="810"/>
        <end position="867"/>
    </location>
</feature>
<reference evidence="3" key="1">
    <citation type="submission" date="2023-08" db="EMBL/GenBank/DDBJ databases">
        <authorList>
            <person name="Chen Y."/>
            <person name="Shah S."/>
            <person name="Dougan E. K."/>
            <person name="Thang M."/>
            <person name="Chan C."/>
        </authorList>
    </citation>
    <scope>NUCLEOTIDE SEQUENCE</scope>
</reference>
<dbReference type="PROSITE" id="PS51257">
    <property type="entry name" value="PROKAR_LIPOPROTEIN"/>
    <property type="match status" value="1"/>
</dbReference>
<evidence type="ECO:0000256" key="2">
    <source>
        <dbReference type="SAM" id="SignalP"/>
    </source>
</evidence>
<feature type="chain" id="PRO_5041342450" evidence="2">
    <location>
        <begin position="27"/>
        <end position="867"/>
    </location>
</feature>
<dbReference type="EMBL" id="CAUJNA010000023">
    <property type="protein sequence ID" value="CAJ1370504.1"/>
    <property type="molecule type" value="Genomic_DNA"/>
</dbReference>
<name>A0AA36HJU3_9DINO</name>
<organism evidence="3 4">
    <name type="scientific">Effrenium voratum</name>
    <dbReference type="NCBI Taxonomy" id="2562239"/>
    <lineage>
        <taxon>Eukaryota</taxon>
        <taxon>Sar</taxon>
        <taxon>Alveolata</taxon>
        <taxon>Dinophyceae</taxon>
        <taxon>Suessiales</taxon>
        <taxon>Symbiodiniaceae</taxon>
        <taxon>Effrenium</taxon>
    </lineage>
</organism>
<gene>
    <name evidence="3" type="ORF">EVOR1521_LOCUS1065</name>
</gene>
<sequence length="867" mass="95939">MSPLRAAVSFFAAASCCFSFSTIASGVERLVVTTQEFDEDLPAVYSTHTAATHASAEGPPHGNPGITFTSYSSYSTLNCYNHTLPYATGANQAYNVHSAYSLAPPCNFRAFSSSCSTTSGVWAPHPPQFSAFPRAPSYAKSKASAPSRPSFYLGIAKTVPVSKDHPRPLTGHLFGAAGCKVLDLALPYLTVQVTVIPLVIILPALMVIPSPEYSSLKYLKQHTSHLISTTVNQDMLKYVAAFLDDANVDMSHARIRHVPFVPQDSGNPTVDYLFQQGTQLPPHFRSDAQHLDSTTEIRGLRLYRYVQPTQWSRRKGVAGADVLTLPLAALLRHGVEDWSLRPLSEGRFAAPVMRRSIAEAVLVASMLNAMTEQNLDPDALCLALWHQIVPAVPIPDKRTQAMEFMQPLTDHIVRKLTELRGQVTESNMVQQVQELRHQVQRQDPRCRGKKRKAQSTPDIDSVIHGPCDRHLPSFELPKTLTDARGVLVQPPPQMAKACVAAKVIDQRQGGQPEHLNSVGYGAGHEGRDVVYLKQHLRVPIDGVFSFTTNGHSYIGSSHIGIILRELYALHRLSGLVQQPQRQRIQQQLHHVFTFRNLYLPRKNLALAIPFLSHPDFRDVVQRALRAIIVEHKEWALPLHAHTHILRELPHRRARDVLWNYNIFSSSLDLQSFSTLDDSPIIGISLRAQQPTPVPVHELYTYQEALLDIITLQDVDYSVINDDLVGFFNSVPRSKVIQAVQDIIDIAQGSFDSQLSPVLSHVCVAYQARCRPSGFQSRLSLIVSTPAIQGLRDLYLRTEFLADVLDRVSKSGKVKQQPPTHKTNSRGGSSSKGKVKSKDDTPKPAVPTDSQIEDIFAPSPAGSISPSH</sequence>
<feature type="compositionally biased region" description="Basic and acidic residues" evidence="1">
    <location>
        <begin position="436"/>
        <end position="446"/>
    </location>
</feature>
<evidence type="ECO:0000313" key="3">
    <source>
        <dbReference type="EMBL" id="CAJ1370504.1"/>
    </source>
</evidence>